<dbReference type="RefSeq" id="WP_136772365.1">
    <property type="nucleotide sequence ID" value="NZ_CP156074.1"/>
</dbReference>
<dbReference type="Pfam" id="PF24716">
    <property type="entry name" value="WapI"/>
    <property type="match status" value="1"/>
</dbReference>
<comment type="caution">
    <text evidence="1">The sequence shown here is derived from an EMBL/GenBank/DDBJ whole genome shotgun (WGS) entry which is preliminary data.</text>
</comment>
<gene>
    <name evidence="1" type="ORF">FAZ21_05945</name>
</gene>
<dbReference type="Proteomes" id="UP000310016">
    <property type="component" value="Unassembled WGS sequence"/>
</dbReference>
<dbReference type="AlphaFoldDB" id="A0A4U0Q5G0"/>
<proteinExistence type="predicted"/>
<dbReference type="OrthoDB" id="3404075at2"/>
<evidence type="ECO:0000313" key="2">
    <source>
        <dbReference type="Proteomes" id="UP000310016"/>
    </source>
</evidence>
<keyword evidence="2" id="KW-1185">Reference proteome</keyword>
<reference evidence="1 2" key="1">
    <citation type="submission" date="2019-04" db="EMBL/GenBank/DDBJ databases">
        <title>Chitiniphilus eburnea sp. nov., a novel chitinolytic bacterium isolated from aquaculture sludge.</title>
        <authorList>
            <person name="Sheng M."/>
        </authorList>
    </citation>
    <scope>NUCLEOTIDE SEQUENCE [LARGE SCALE GENOMIC DNA]</scope>
    <source>
        <strain evidence="1 2">HX-2-15</strain>
    </source>
</reference>
<name>A0A4U0Q5G0_9NEIS</name>
<dbReference type="EMBL" id="SUMF01000003">
    <property type="protein sequence ID" value="TJZ76315.1"/>
    <property type="molecule type" value="Genomic_DNA"/>
</dbReference>
<dbReference type="InterPro" id="IPR056510">
    <property type="entry name" value="WapI"/>
</dbReference>
<accession>A0A4U0Q5G0</accession>
<organism evidence="1 2">
    <name type="scientific">Chitiniphilus eburneus</name>
    <dbReference type="NCBI Taxonomy" id="2571148"/>
    <lineage>
        <taxon>Bacteria</taxon>
        <taxon>Pseudomonadati</taxon>
        <taxon>Pseudomonadota</taxon>
        <taxon>Betaproteobacteria</taxon>
        <taxon>Neisseriales</taxon>
        <taxon>Chitinibacteraceae</taxon>
        <taxon>Chitiniphilus</taxon>
    </lineage>
</organism>
<protein>
    <submittedName>
        <fullName evidence="1">Uncharacterized protein</fullName>
    </submittedName>
</protein>
<sequence>MALRLINSARLTTVQIDAMSYQFPQSLDEWDGNWLCITGSIEAAEGAWKFRDPCLTTFELEELANWFTNLESEKRPCFFTEPCIHFRVVSSPAPGLELVLSHECAPPWQTGEDRLDGWALFFPFSENSPTEMKATKAIMERFPVRNR</sequence>
<evidence type="ECO:0000313" key="1">
    <source>
        <dbReference type="EMBL" id="TJZ76315.1"/>
    </source>
</evidence>